<proteinExistence type="predicted"/>
<name>A0A8J6N600_9BACT</name>
<keyword evidence="3" id="KW-0547">Nucleotide-binding</keyword>
<dbReference type="Pfam" id="PF13635">
    <property type="entry name" value="DUF4143"/>
    <property type="match status" value="1"/>
</dbReference>
<dbReference type="AlphaFoldDB" id="A0A8J6N600"/>
<dbReference type="GO" id="GO:0005524">
    <property type="term" value="F:ATP binding"/>
    <property type="evidence" value="ECO:0007669"/>
    <property type="project" value="UniProtKB-KW"/>
</dbReference>
<reference evidence="3 4" key="1">
    <citation type="submission" date="2020-08" db="EMBL/GenBank/DDBJ databases">
        <title>Bridging the membrane lipid divide: bacteria of the FCB group superphylum have the potential to synthesize archaeal ether lipids.</title>
        <authorList>
            <person name="Villanueva L."/>
            <person name="Von Meijenfeldt F.A.B."/>
            <person name="Westbye A.B."/>
            <person name="Yadav S."/>
            <person name="Hopmans E.C."/>
            <person name="Dutilh B.E."/>
            <person name="Sinninghe Damste J.S."/>
        </authorList>
    </citation>
    <scope>NUCLEOTIDE SEQUENCE [LARGE SCALE GENOMIC DNA]</scope>
    <source>
        <strain evidence="3">NIOZ-UU82</strain>
    </source>
</reference>
<dbReference type="Pfam" id="PF13173">
    <property type="entry name" value="AAA_14"/>
    <property type="match status" value="1"/>
</dbReference>
<dbReference type="InterPro" id="IPR025420">
    <property type="entry name" value="DUF4143"/>
</dbReference>
<dbReference type="Proteomes" id="UP000603545">
    <property type="component" value="Unassembled WGS sequence"/>
</dbReference>
<dbReference type="PANTHER" id="PTHR33295">
    <property type="entry name" value="ATPASE"/>
    <property type="match status" value="1"/>
</dbReference>
<evidence type="ECO:0000313" key="3">
    <source>
        <dbReference type="EMBL" id="MBC8200104.1"/>
    </source>
</evidence>
<accession>A0A8J6N600</accession>
<dbReference type="EMBL" id="JACNLL010000076">
    <property type="protein sequence ID" value="MBC8200104.1"/>
    <property type="molecule type" value="Genomic_DNA"/>
</dbReference>
<evidence type="ECO:0000259" key="1">
    <source>
        <dbReference type="Pfam" id="PF13173"/>
    </source>
</evidence>
<dbReference type="SUPFAM" id="SSF52540">
    <property type="entry name" value="P-loop containing nucleoside triphosphate hydrolases"/>
    <property type="match status" value="1"/>
</dbReference>
<gene>
    <name evidence="3" type="ORF">H8E80_08715</name>
</gene>
<protein>
    <submittedName>
        <fullName evidence="3">ATP-binding protein</fullName>
    </submittedName>
</protein>
<organism evidence="3 4">
    <name type="scientific">Candidatus Desulfaltia bathyphila</name>
    <dbReference type="NCBI Taxonomy" id="2841697"/>
    <lineage>
        <taxon>Bacteria</taxon>
        <taxon>Pseudomonadati</taxon>
        <taxon>Thermodesulfobacteriota</taxon>
        <taxon>Desulfobacteria</taxon>
        <taxon>Desulfobacterales</taxon>
        <taxon>Desulfobacterales incertae sedis</taxon>
        <taxon>Candidatus Desulfaltia</taxon>
    </lineage>
</organism>
<comment type="caution">
    <text evidence="3">The sequence shown here is derived from an EMBL/GenBank/DDBJ whole genome shotgun (WGS) entry which is preliminary data.</text>
</comment>
<sequence length="441" mass="50941">MKRDIYKYLLRWKTSPRRKPLLLKGARQTGKTYILRKFGANEYDSCLYFNFEKDPLLKDFFSQQLQPEQLIQNLALYTHKTIHPGRDLIIFDEIQASNNALKSLKYFQEEAPEYHLAAAGSLLGIALSRPGSFPVGKVNFLELYPMTFLEFLNAIDAGDLRKYLEKTSKPAPFPKPLHLKLIQYLRTYYFTGGMPEAVAYYAQHKDLNEVREIQNEIINAYALDFAKYAASPDIPKLSLIWDSIPVQLAKENKKFVFTMLKKSARLRDFENAIEWLEKSGLILRVFRVKTAKHPLKAYIEEKIFKIYVLDVGLLGAMARIEPDIIIRGDRIFREYEGAFVENYAAQQLKAAKGIDLYYWQSSGTAEVDFICEYSGHILPLEAKTGINPRSKSLKSFDQKFNPPILSRTTLLNLKKDNRFINIPLYALLLFPELLTSIKEFS</sequence>
<dbReference type="InterPro" id="IPR041682">
    <property type="entry name" value="AAA_14"/>
</dbReference>
<evidence type="ECO:0000259" key="2">
    <source>
        <dbReference type="Pfam" id="PF13635"/>
    </source>
</evidence>
<feature type="domain" description="DUF4143" evidence="2">
    <location>
        <begin position="224"/>
        <end position="384"/>
    </location>
</feature>
<dbReference type="PANTHER" id="PTHR33295:SF7">
    <property type="entry name" value="ATPASE"/>
    <property type="match status" value="1"/>
</dbReference>
<evidence type="ECO:0000313" key="4">
    <source>
        <dbReference type="Proteomes" id="UP000603545"/>
    </source>
</evidence>
<keyword evidence="3" id="KW-0067">ATP-binding</keyword>
<dbReference type="InterPro" id="IPR027417">
    <property type="entry name" value="P-loop_NTPase"/>
</dbReference>
<feature type="domain" description="AAA" evidence="1">
    <location>
        <begin position="18"/>
        <end position="152"/>
    </location>
</feature>